<sequence>MVIELFPPILYDPQFSRDDVLRVCDTSSGTLKGILDRKQVTLRSEHNPGTGRRRMFTGGDILKINTAIIASGIGFPLRWVYILADQVERRASGRLTGTSLEGCRHFAMAFHPNKAGDDWAFVPIKDGQEASPLPIACQVIDVDRLIDETIAKLNAVVNEEPIPSFDVPEPKFENPYSPEHDFFGIWTKDDQGRNCLVGLSFDETAEYKRLEALWIQDVSQDDEGRKVIMQSGEETRYRELRKRHQRAHEISRFGLTEDGYLPTGDGE</sequence>
<reference evidence="1 2" key="1">
    <citation type="submission" date="2018-07" db="EMBL/GenBank/DDBJ databases">
        <title>Genomic Encyclopedia of Type Strains, Phase IV (KMG-IV): sequencing the most valuable type-strain genomes for metagenomic binning, comparative biology and taxonomic classification.</title>
        <authorList>
            <person name="Goeker M."/>
        </authorList>
    </citation>
    <scope>NUCLEOTIDE SEQUENCE [LARGE SCALE GENOMIC DNA]</scope>
    <source>
        <strain evidence="1 2">DSM 14364</strain>
    </source>
</reference>
<comment type="caution">
    <text evidence="1">The sequence shown here is derived from an EMBL/GenBank/DDBJ whole genome shotgun (WGS) entry which is preliminary data.</text>
</comment>
<dbReference type="Proteomes" id="UP000254925">
    <property type="component" value="Unassembled WGS sequence"/>
</dbReference>
<dbReference type="EMBL" id="QQBB01000019">
    <property type="protein sequence ID" value="RDI51238.1"/>
    <property type="molecule type" value="Genomic_DNA"/>
</dbReference>
<accession>A0A370H5L5</accession>
<organism evidence="1 2">
    <name type="scientific">Microvirga subterranea</name>
    <dbReference type="NCBI Taxonomy" id="186651"/>
    <lineage>
        <taxon>Bacteria</taxon>
        <taxon>Pseudomonadati</taxon>
        <taxon>Pseudomonadota</taxon>
        <taxon>Alphaproteobacteria</taxon>
        <taxon>Hyphomicrobiales</taxon>
        <taxon>Methylobacteriaceae</taxon>
        <taxon>Microvirga</taxon>
    </lineage>
</organism>
<gene>
    <name evidence="1" type="ORF">DES45_11921</name>
</gene>
<name>A0A370H5L5_9HYPH</name>
<evidence type="ECO:0000313" key="2">
    <source>
        <dbReference type="Proteomes" id="UP000254925"/>
    </source>
</evidence>
<protein>
    <submittedName>
        <fullName evidence="1">Uncharacterized protein</fullName>
    </submittedName>
</protein>
<proteinExistence type="predicted"/>
<dbReference type="AlphaFoldDB" id="A0A370H5L5"/>
<keyword evidence="2" id="KW-1185">Reference proteome</keyword>
<evidence type="ECO:0000313" key="1">
    <source>
        <dbReference type="EMBL" id="RDI51238.1"/>
    </source>
</evidence>